<dbReference type="EMBL" id="CANHGI010000001">
    <property type="protein sequence ID" value="CAI5437628.1"/>
    <property type="molecule type" value="Genomic_DNA"/>
</dbReference>
<reference evidence="2" key="1">
    <citation type="submission" date="2022-11" db="EMBL/GenBank/DDBJ databases">
        <authorList>
            <person name="Kikuchi T."/>
        </authorList>
    </citation>
    <scope>NUCLEOTIDE SEQUENCE</scope>
    <source>
        <strain evidence="2">PS1010</strain>
    </source>
</reference>
<dbReference type="AlphaFoldDB" id="A0A9P1I4T7"/>
<proteinExistence type="predicted"/>
<feature type="region of interest" description="Disordered" evidence="1">
    <location>
        <begin position="181"/>
        <end position="280"/>
    </location>
</feature>
<comment type="caution">
    <text evidence="2">The sequence shown here is derived from an EMBL/GenBank/DDBJ whole genome shotgun (WGS) entry which is preliminary data.</text>
</comment>
<protein>
    <submittedName>
        <fullName evidence="2">Uncharacterized protein</fullName>
    </submittedName>
</protein>
<feature type="compositionally biased region" description="Pro residues" evidence="1">
    <location>
        <begin position="241"/>
        <end position="257"/>
    </location>
</feature>
<feature type="compositionally biased region" description="Gly residues" evidence="1">
    <location>
        <begin position="89"/>
        <end position="100"/>
    </location>
</feature>
<feature type="region of interest" description="Disordered" evidence="1">
    <location>
        <begin position="74"/>
        <end position="117"/>
    </location>
</feature>
<feature type="compositionally biased region" description="Gly residues" evidence="1">
    <location>
        <begin position="262"/>
        <end position="272"/>
    </location>
</feature>
<evidence type="ECO:0000313" key="2">
    <source>
        <dbReference type="EMBL" id="CAI5437628.1"/>
    </source>
</evidence>
<accession>A0A9P1I4T7</accession>
<evidence type="ECO:0000256" key="1">
    <source>
        <dbReference type="SAM" id="MobiDB-lite"/>
    </source>
</evidence>
<dbReference type="OrthoDB" id="5818689at2759"/>
<feature type="region of interest" description="Disordered" evidence="1">
    <location>
        <begin position="449"/>
        <end position="476"/>
    </location>
</feature>
<sequence length="702" mass="75845">MHNSRNVCSPDRITSNYSSYGNHSAPWRSNDVHCNNSGSMSIPPPSVPWMDQQTAMPSNSGRWSVRSNEIDPGMNGDGWQGQGAQQPQRGGGHHMGGGGRRGMHQRMGGGGGAPQQQQRMMAPNNYRQQQNGGGGSGGYMPDMMALNIMQMSDLSLNGGPQVMPQPTNGMYGDMPPQPSWPQPQPFGPQDDLYDHAPPFGAPPTHNGGPPYGNNRNGGYNNRGNRQGGYRPPQQPGAFPMSMPPMPPNMAGHPPHPIMPMSQGGGRNGGSQGGYYQPQQQQQQFNSQPFPPMGPMDPMGGPGGVGGSHGGFAMSGSMDDYSMWTDENDEETKKKKILKDKGLNVWGDAETSNAKPIRRWLIPEGQDEDLETAMSRCPQYLKKKTVHEEALRRRLASDNVQISQQAQQQLDEERNAMMKVGRRPIVACGWGDLPPEMAEKCLDFDPKVWSDDGGPKGEMPWNLPGSGGPSSQGSQSLETRNPFFAQHMQQQQQTGGIFTVDSVTGSGDGVWSNGSDAITASAAEPLDENRMKVAENLRYAVEKGHLDIGLLSLTHIPPTVLDLLTIILTKIPILDAFQDELTALAQSTRPPEFEPTDDPKLWLTETQTNEYNKMMISVVTAKIEVTDLSKKINQALVNAGLAAPSALTSTSQTVSSSVAASASASGGGVVGVDSQSHHHRANDTFENAPLPDNCDFYDYSFLG</sequence>
<gene>
    <name evidence="2" type="ORF">CAMP_LOCUS265</name>
</gene>
<dbReference type="Proteomes" id="UP001152747">
    <property type="component" value="Unassembled WGS sequence"/>
</dbReference>
<organism evidence="2 3">
    <name type="scientific">Caenorhabditis angaria</name>
    <dbReference type="NCBI Taxonomy" id="860376"/>
    <lineage>
        <taxon>Eukaryota</taxon>
        <taxon>Metazoa</taxon>
        <taxon>Ecdysozoa</taxon>
        <taxon>Nematoda</taxon>
        <taxon>Chromadorea</taxon>
        <taxon>Rhabditida</taxon>
        <taxon>Rhabditina</taxon>
        <taxon>Rhabditomorpha</taxon>
        <taxon>Rhabditoidea</taxon>
        <taxon>Rhabditidae</taxon>
        <taxon>Peloderinae</taxon>
        <taxon>Caenorhabditis</taxon>
    </lineage>
</organism>
<keyword evidence="3" id="KW-1185">Reference proteome</keyword>
<evidence type="ECO:0000313" key="3">
    <source>
        <dbReference type="Proteomes" id="UP001152747"/>
    </source>
</evidence>
<name>A0A9P1I4T7_9PELO</name>
<feature type="compositionally biased region" description="Low complexity" evidence="1">
    <location>
        <begin position="206"/>
        <end position="240"/>
    </location>
</feature>